<proteinExistence type="predicted"/>
<reference evidence="1" key="1">
    <citation type="submission" date="2021-06" db="EMBL/GenBank/DDBJ databases">
        <authorList>
            <person name="Kallberg Y."/>
            <person name="Tangrot J."/>
            <person name="Rosling A."/>
        </authorList>
    </citation>
    <scope>NUCLEOTIDE SEQUENCE</scope>
    <source>
        <strain evidence="1">28 12/20/2015</strain>
    </source>
</reference>
<evidence type="ECO:0000313" key="1">
    <source>
        <dbReference type="EMBL" id="CAG8477484.1"/>
    </source>
</evidence>
<dbReference type="EMBL" id="CAJVPW010001191">
    <property type="protein sequence ID" value="CAG8477484.1"/>
    <property type="molecule type" value="Genomic_DNA"/>
</dbReference>
<gene>
    <name evidence="1" type="ORF">SPELUC_LOCUS1977</name>
</gene>
<organism evidence="1 2">
    <name type="scientific">Cetraspora pellucida</name>
    <dbReference type="NCBI Taxonomy" id="1433469"/>
    <lineage>
        <taxon>Eukaryota</taxon>
        <taxon>Fungi</taxon>
        <taxon>Fungi incertae sedis</taxon>
        <taxon>Mucoromycota</taxon>
        <taxon>Glomeromycotina</taxon>
        <taxon>Glomeromycetes</taxon>
        <taxon>Diversisporales</taxon>
        <taxon>Gigasporaceae</taxon>
        <taxon>Cetraspora</taxon>
    </lineage>
</organism>
<accession>A0ACA9KK77</accession>
<dbReference type="Proteomes" id="UP000789366">
    <property type="component" value="Unassembled WGS sequence"/>
</dbReference>
<comment type="caution">
    <text evidence="1">The sequence shown here is derived from an EMBL/GenBank/DDBJ whole genome shotgun (WGS) entry which is preliminary data.</text>
</comment>
<name>A0ACA9KK77_9GLOM</name>
<protein>
    <submittedName>
        <fullName evidence="1">5331_t:CDS:1</fullName>
    </submittedName>
</protein>
<sequence>MSTKNINIPTIQKCRNHEMTLTINQKNGKILVVFAQPNSPPQARPEVVPAALHPLMLAASQSQLGLTTQPAEALEIRKTKRQTKPKIK</sequence>
<evidence type="ECO:0000313" key="2">
    <source>
        <dbReference type="Proteomes" id="UP000789366"/>
    </source>
</evidence>
<keyword evidence="2" id="KW-1185">Reference proteome</keyword>